<feature type="region of interest" description="Disordered" evidence="1">
    <location>
        <begin position="153"/>
        <end position="184"/>
    </location>
</feature>
<feature type="compositionally biased region" description="Gly residues" evidence="1">
    <location>
        <begin position="17"/>
        <end position="27"/>
    </location>
</feature>
<dbReference type="AlphaFoldDB" id="A0A154PLF2"/>
<organism evidence="2 3">
    <name type="scientific">Dufourea novaeangliae</name>
    <name type="common">Sweat bee</name>
    <dbReference type="NCBI Taxonomy" id="178035"/>
    <lineage>
        <taxon>Eukaryota</taxon>
        <taxon>Metazoa</taxon>
        <taxon>Ecdysozoa</taxon>
        <taxon>Arthropoda</taxon>
        <taxon>Hexapoda</taxon>
        <taxon>Insecta</taxon>
        <taxon>Pterygota</taxon>
        <taxon>Neoptera</taxon>
        <taxon>Endopterygota</taxon>
        <taxon>Hymenoptera</taxon>
        <taxon>Apocrita</taxon>
        <taxon>Aculeata</taxon>
        <taxon>Apoidea</taxon>
        <taxon>Anthophila</taxon>
        <taxon>Halictidae</taxon>
        <taxon>Rophitinae</taxon>
        <taxon>Dufourea</taxon>
    </lineage>
</organism>
<proteinExistence type="predicted"/>
<dbReference type="Proteomes" id="UP000076502">
    <property type="component" value="Unassembled WGS sequence"/>
</dbReference>
<keyword evidence="3" id="KW-1185">Reference proteome</keyword>
<evidence type="ECO:0000313" key="2">
    <source>
        <dbReference type="EMBL" id="KZC12294.1"/>
    </source>
</evidence>
<feature type="region of interest" description="Disordered" evidence="1">
    <location>
        <begin position="1"/>
        <end position="43"/>
    </location>
</feature>
<protein>
    <submittedName>
        <fullName evidence="2">Uncharacterized protein</fullName>
    </submittedName>
</protein>
<accession>A0A154PLF2</accession>
<gene>
    <name evidence="2" type="ORF">WN55_03808</name>
</gene>
<feature type="compositionally biased region" description="Basic and acidic residues" evidence="1">
    <location>
        <begin position="155"/>
        <end position="167"/>
    </location>
</feature>
<evidence type="ECO:0000256" key="1">
    <source>
        <dbReference type="SAM" id="MobiDB-lite"/>
    </source>
</evidence>
<name>A0A154PLF2_DUFNO</name>
<reference evidence="2 3" key="1">
    <citation type="submission" date="2015-07" db="EMBL/GenBank/DDBJ databases">
        <title>The genome of Dufourea novaeangliae.</title>
        <authorList>
            <person name="Pan H."/>
            <person name="Kapheim K."/>
        </authorList>
    </citation>
    <scope>NUCLEOTIDE SEQUENCE [LARGE SCALE GENOMIC DNA]</scope>
    <source>
        <strain evidence="2">0120121106</strain>
        <tissue evidence="2">Whole body</tissue>
    </source>
</reference>
<sequence>MAGKGLAGLRDCFEAPSGGGGGGGDATGDGRGKEERKPRVEGGGWRRGRLLVGECAATQVHVKVCNVGKGEWREQGRRGRRTAAWHPPLGEPRKSLQVLSHVMGKPVDPVKSGRGSDLRTYIRIYIYAPLHGRHHPPLLARFFSGQVLALPGPRVDGKDGQRWPTRRDGRRKRPKGSELAGEDQRGGGCLIMAVGDEGGRMRLVELRHACGIERSSSSWRPRISFQLGGSLENVNFLLTQLYYVVP</sequence>
<feature type="compositionally biased region" description="Basic and acidic residues" evidence="1">
    <location>
        <begin position="28"/>
        <end position="40"/>
    </location>
</feature>
<evidence type="ECO:0000313" key="3">
    <source>
        <dbReference type="Proteomes" id="UP000076502"/>
    </source>
</evidence>
<dbReference type="EMBL" id="KQ434943">
    <property type="protein sequence ID" value="KZC12294.1"/>
    <property type="molecule type" value="Genomic_DNA"/>
</dbReference>